<dbReference type="RefSeq" id="WP_011791256.1">
    <property type="nucleotide sequence ID" value="NZ_BMPK01000007.1"/>
</dbReference>
<accession>A0ABX8XBJ1</accession>
<organism evidence="2 3">
    <name type="scientific">Shewanella putrefaciens</name>
    <name type="common">Pseudomonas putrefaciens</name>
    <dbReference type="NCBI Taxonomy" id="24"/>
    <lineage>
        <taxon>Bacteria</taxon>
        <taxon>Pseudomonadati</taxon>
        <taxon>Pseudomonadota</taxon>
        <taxon>Gammaproteobacteria</taxon>
        <taxon>Alteromonadales</taxon>
        <taxon>Shewanellaceae</taxon>
        <taxon>Shewanella</taxon>
    </lineage>
</organism>
<dbReference type="InterPro" id="IPR016181">
    <property type="entry name" value="Acyl_CoA_acyltransferase"/>
</dbReference>
<feature type="domain" description="N-acetyltransferase" evidence="1">
    <location>
        <begin position="15"/>
        <end position="154"/>
    </location>
</feature>
<gene>
    <name evidence="2" type="ORF">K3G22_19220</name>
</gene>
<evidence type="ECO:0000313" key="3">
    <source>
        <dbReference type="Proteomes" id="UP000827084"/>
    </source>
</evidence>
<proteinExistence type="predicted"/>
<dbReference type="GeneID" id="67445437"/>
<dbReference type="EMBL" id="CP080635">
    <property type="protein sequence ID" value="QYX72816.1"/>
    <property type="molecule type" value="Genomic_DNA"/>
</dbReference>
<dbReference type="Gene3D" id="3.40.630.30">
    <property type="match status" value="1"/>
</dbReference>
<dbReference type="PROSITE" id="PS51186">
    <property type="entry name" value="GNAT"/>
    <property type="match status" value="1"/>
</dbReference>
<dbReference type="SUPFAM" id="SSF55729">
    <property type="entry name" value="Acyl-CoA N-acyltransferases (Nat)"/>
    <property type="match status" value="1"/>
</dbReference>
<sequence>MSKIEYLFFDQVKPEDFISIINEDSLRIHLIEHPYFDATSVRVWMEDKIKLDATNGCRIRAVYIDGMLAGWCGIQPDDNGFELAIVIAKRFWGFGISIFKTLICWARELGHKEVIFHLLDSRPAYKTLNKIAMKVHKTELAGRYFTTYHIPVSQ</sequence>
<protein>
    <submittedName>
        <fullName evidence="2">N-acetyltransferase</fullName>
    </submittedName>
</protein>
<evidence type="ECO:0000313" key="2">
    <source>
        <dbReference type="EMBL" id="QYX72816.1"/>
    </source>
</evidence>
<name>A0ABX8XBJ1_SHEPU</name>
<dbReference type="Proteomes" id="UP000827084">
    <property type="component" value="Chromosome"/>
</dbReference>
<keyword evidence="3" id="KW-1185">Reference proteome</keyword>
<reference evidence="2 3" key="1">
    <citation type="submission" date="2021-08" db="EMBL/GenBank/DDBJ databases">
        <title>Shewanella putrefaciens YZ-J, complete genome.</title>
        <authorList>
            <person name="Yi Z."/>
        </authorList>
    </citation>
    <scope>NUCLEOTIDE SEQUENCE [LARGE SCALE GENOMIC DNA]</scope>
    <source>
        <strain evidence="2 3">YZ-J</strain>
    </source>
</reference>
<evidence type="ECO:0000259" key="1">
    <source>
        <dbReference type="PROSITE" id="PS51186"/>
    </source>
</evidence>
<dbReference type="InterPro" id="IPR000182">
    <property type="entry name" value="GNAT_dom"/>
</dbReference>